<accession>H3KHA7</accession>
<feature type="region of interest" description="Disordered" evidence="1">
    <location>
        <begin position="1"/>
        <end position="63"/>
    </location>
</feature>
<evidence type="ECO:0000313" key="3">
    <source>
        <dbReference type="Proteomes" id="UP000004956"/>
    </source>
</evidence>
<protein>
    <submittedName>
        <fullName evidence="2">Uncharacterized protein</fullName>
    </submittedName>
</protein>
<dbReference type="HOGENOM" id="CLU_2884298_0_0_4"/>
<evidence type="ECO:0000313" key="2">
    <source>
        <dbReference type="EMBL" id="EHY30501.1"/>
    </source>
</evidence>
<organism evidence="2 3">
    <name type="scientific">Sutterella parvirubra YIT 11816</name>
    <dbReference type="NCBI Taxonomy" id="762967"/>
    <lineage>
        <taxon>Bacteria</taxon>
        <taxon>Pseudomonadati</taxon>
        <taxon>Pseudomonadota</taxon>
        <taxon>Betaproteobacteria</taxon>
        <taxon>Burkholderiales</taxon>
        <taxon>Sutterellaceae</taxon>
        <taxon>Sutterella</taxon>
    </lineage>
</organism>
<dbReference type="Proteomes" id="UP000004956">
    <property type="component" value="Unassembled WGS sequence"/>
</dbReference>
<evidence type="ECO:0000256" key="1">
    <source>
        <dbReference type="SAM" id="MobiDB-lite"/>
    </source>
</evidence>
<sequence length="63" mass="6886">MKTRGSERGSGAKPCPRLRPRGRARRDNRGDPCGGGHAHRRSDALMEEKGVRKVDPTAYLAVS</sequence>
<feature type="compositionally biased region" description="Basic and acidic residues" evidence="1">
    <location>
        <begin position="41"/>
        <end position="55"/>
    </location>
</feature>
<name>H3KHA7_9BURK</name>
<gene>
    <name evidence="2" type="ORF">HMPREF9440_02150</name>
</gene>
<dbReference type="AlphaFoldDB" id="H3KHA7"/>
<reference evidence="2 3" key="1">
    <citation type="submission" date="2011-11" db="EMBL/GenBank/DDBJ databases">
        <authorList>
            <person name="Weinstock G."/>
            <person name="Sodergren E."/>
            <person name="Clifton S."/>
            <person name="Fulton L."/>
            <person name="Fulton B."/>
            <person name="Courtney L."/>
            <person name="Fronick C."/>
            <person name="Harrison M."/>
            <person name="Strong C."/>
            <person name="Farmer C."/>
            <person name="Delahaunty K."/>
            <person name="Markovic C."/>
            <person name="Hall O."/>
            <person name="Minx P."/>
            <person name="Tomlinson C."/>
            <person name="Mitreva M."/>
            <person name="Hou S."/>
            <person name="Chen J."/>
            <person name="Wollam A."/>
            <person name="Pepin K.H."/>
            <person name="Johnson M."/>
            <person name="Bhonagiri V."/>
            <person name="Zhang X."/>
            <person name="Suruliraj S."/>
            <person name="Warren W."/>
            <person name="Chinwalla A."/>
            <person name="Mardis E.R."/>
            <person name="Wilson R.K."/>
        </authorList>
    </citation>
    <scope>NUCLEOTIDE SEQUENCE [LARGE SCALE GENOMIC DNA]</scope>
    <source>
        <strain evidence="2 3">YIT 11816</strain>
    </source>
</reference>
<dbReference type="EMBL" id="AFBQ01000325">
    <property type="protein sequence ID" value="EHY30501.1"/>
    <property type="molecule type" value="Genomic_DNA"/>
</dbReference>
<dbReference type="STRING" id="762967.HMPREF9440_02150"/>
<keyword evidence="3" id="KW-1185">Reference proteome</keyword>
<proteinExistence type="predicted"/>
<comment type="caution">
    <text evidence="2">The sequence shown here is derived from an EMBL/GenBank/DDBJ whole genome shotgun (WGS) entry which is preliminary data.</text>
</comment>